<name>A0ABN2VRE3_9ACTN</name>
<dbReference type="PANTHER" id="PTHR35010">
    <property type="entry name" value="BLL4672 PROTEIN-RELATED"/>
    <property type="match status" value="1"/>
</dbReference>
<dbReference type="PROSITE" id="PS50943">
    <property type="entry name" value="HTH_CROC1"/>
    <property type="match status" value="1"/>
</dbReference>
<evidence type="ECO:0000313" key="2">
    <source>
        <dbReference type="EMBL" id="GAA2069535.1"/>
    </source>
</evidence>
<dbReference type="EMBL" id="BAAAPE010000005">
    <property type="protein sequence ID" value="GAA2069535.1"/>
    <property type="molecule type" value="Genomic_DNA"/>
</dbReference>
<dbReference type="Gene3D" id="3.30.450.180">
    <property type="match status" value="1"/>
</dbReference>
<gene>
    <name evidence="2" type="ORF">GCM10009801_19360</name>
</gene>
<dbReference type="Proteomes" id="UP001500016">
    <property type="component" value="Unassembled WGS sequence"/>
</dbReference>
<comment type="caution">
    <text evidence="2">The sequence shown here is derived from an EMBL/GenBank/DDBJ whole genome shotgun (WGS) entry which is preliminary data.</text>
</comment>
<dbReference type="InterPro" id="IPR041413">
    <property type="entry name" value="MLTR_LBD"/>
</dbReference>
<dbReference type="PANTHER" id="PTHR35010:SF2">
    <property type="entry name" value="BLL4672 PROTEIN"/>
    <property type="match status" value="1"/>
</dbReference>
<dbReference type="Pfam" id="PF17765">
    <property type="entry name" value="MLTR_LBD"/>
    <property type="match status" value="1"/>
</dbReference>
<dbReference type="InterPro" id="IPR010982">
    <property type="entry name" value="Lambda_DNA-bd_dom_sf"/>
</dbReference>
<protein>
    <submittedName>
        <fullName evidence="2">Helix-turn-helix transcriptional regulator</fullName>
    </submittedName>
</protein>
<sequence>MRMGEELAGLLRAWRARLQPSDVGLPQGRRRRVPGLRREEVADLAGLSVAQYVRLERGQYGRLTPGAAVRLARALRLDAEERLRLLALIRHAPPAHGTSGGTYPRLRPELATLVTAIDGAAATVLDPGLNVLAWNRAAHALLAGHLEPSVSTLRDRRRPPHNLAAQLFLDPETQRLYPQWDIEARRTVAFLHQSLAREPDDPGLAVLVDALTAGSRQFAALWRRPPHRYGSYGKVQIRHPLVGTLPLAFELVEFSDRSGNRLLLHHAEPSPPARAAFRTLADLSAFVDTQ</sequence>
<reference evidence="2 3" key="1">
    <citation type="journal article" date="2019" name="Int. J. Syst. Evol. Microbiol.">
        <title>The Global Catalogue of Microorganisms (GCM) 10K type strain sequencing project: providing services to taxonomists for standard genome sequencing and annotation.</title>
        <authorList>
            <consortium name="The Broad Institute Genomics Platform"/>
            <consortium name="The Broad Institute Genome Sequencing Center for Infectious Disease"/>
            <person name="Wu L."/>
            <person name="Ma J."/>
        </authorList>
    </citation>
    <scope>NUCLEOTIDE SEQUENCE [LARGE SCALE GENOMIC DNA]</scope>
    <source>
        <strain evidence="2 3">JCM 15478</strain>
    </source>
</reference>
<accession>A0ABN2VRE3</accession>
<evidence type="ECO:0000259" key="1">
    <source>
        <dbReference type="PROSITE" id="PS50943"/>
    </source>
</evidence>
<dbReference type="InterPro" id="IPR001387">
    <property type="entry name" value="Cro/C1-type_HTH"/>
</dbReference>
<keyword evidence="3" id="KW-1185">Reference proteome</keyword>
<organism evidence="2 3">
    <name type="scientific">Streptomyces albiaxialis</name>
    <dbReference type="NCBI Taxonomy" id="329523"/>
    <lineage>
        <taxon>Bacteria</taxon>
        <taxon>Bacillati</taxon>
        <taxon>Actinomycetota</taxon>
        <taxon>Actinomycetes</taxon>
        <taxon>Kitasatosporales</taxon>
        <taxon>Streptomycetaceae</taxon>
        <taxon>Streptomyces</taxon>
    </lineage>
</organism>
<dbReference type="SUPFAM" id="SSF47413">
    <property type="entry name" value="lambda repressor-like DNA-binding domains"/>
    <property type="match status" value="1"/>
</dbReference>
<proteinExistence type="predicted"/>
<feature type="domain" description="HTH cro/C1-type" evidence="1">
    <location>
        <begin position="35"/>
        <end position="82"/>
    </location>
</feature>
<dbReference type="SMART" id="SM00530">
    <property type="entry name" value="HTH_XRE"/>
    <property type="match status" value="1"/>
</dbReference>
<dbReference type="Gene3D" id="1.10.260.40">
    <property type="entry name" value="lambda repressor-like DNA-binding domains"/>
    <property type="match status" value="1"/>
</dbReference>
<evidence type="ECO:0000313" key="3">
    <source>
        <dbReference type="Proteomes" id="UP001500016"/>
    </source>
</evidence>
<dbReference type="CDD" id="cd00093">
    <property type="entry name" value="HTH_XRE"/>
    <property type="match status" value="1"/>
</dbReference>
<dbReference type="Pfam" id="PF13560">
    <property type="entry name" value="HTH_31"/>
    <property type="match status" value="1"/>
</dbReference>